<evidence type="ECO:0000313" key="1">
    <source>
        <dbReference type="EMBL" id="KAI9906419.1"/>
    </source>
</evidence>
<reference evidence="1 2" key="1">
    <citation type="journal article" date="2022" name="bioRxiv">
        <title>The genome of the oomycete Peronosclerospora sorghi, a cosmopolitan pathogen of maize and sorghum, is inflated with dispersed pseudogenes.</title>
        <authorList>
            <person name="Fletcher K."/>
            <person name="Martin F."/>
            <person name="Isakeit T."/>
            <person name="Cavanaugh K."/>
            <person name="Magill C."/>
            <person name="Michelmore R."/>
        </authorList>
    </citation>
    <scope>NUCLEOTIDE SEQUENCE [LARGE SCALE GENOMIC DNA]</scope>
    <source>
        <strain evidence="1">P6</strain>
    </source>
</reference>
<comment type="caution">
    <text evidence="1">The sequence shown here is derived from an EMBL/GenBank/DDBJ whole genome shotgun (WGS) entry which is preliminary data.</text>
</comment>
<organism evidence="1 2">
    <name type="scientific">Peronosclerospora sorghi</name>
    <dbReference type="NCBI Taxonomy" id="230839"/>
    <lineage>
        <taxon>Eukaryota</taxon>
        <taxon>Sar</taxon>
        <taxon>Stramenopiles</taxon>
        <taxon>Oomycota</taxon>
        <taxon>Peronosporomycetes</taxon>
        <taxon>Peronosporales</taxon>
        <taxon>Peronosporaceae</taxon>
        <taxon>Peronosclerospora</taxon>
    </lineage>
</organism>
<proteinExistence type="predicted"/>
<protein>
    <submittedName>
        <fullName evidence="1">Uncharacterized protein</fullName>
    </submittedName>
</protein>
<name>A0ACC0VIW0_9STRA</name>
<keyword evidence="2" id="KW-1185">Reference proteome</keyword>
<dbReference type="EMBL" id="CM047587">
    <property type="protein sequence ID" value="KAI9906419.1"/>
    <property type="molecule type" value="Genomic_DNA"/>
</dbReference>
<evidence type="ECO:0000313" key="2">
    <source>
        <dbReference type="Proteomes" id="UP001163321"/>
    </source>
</evidence>
<dbReference type="Proteomes" id="UP001163321">
    <property type="component" value="Chromosome 8"/>
</dbReference>
<sequence>MELLVVLLFVASPLFLSVDLALASVESNQTNGFGFQRNLRPESPRAQPLTTDAFKPWLEKYRRVFSYDDFPVPVRKFFKEKLENLRLNRKRKRSDGQQWIKISIRDAKLGLLATREFGKLLSGLVPNDNELWTSIGYYLAVLELADHSTNEAALLINKLMEKDKEFAAKVELGQFFLWAEVADTEDKANRYIMKTRRHDTAWCGQVLLRYSEYLKSKKPDFPSPPEET</sequence>
<gene>
    <name evidence="1" type="ORF">PsorP6_016529</name>
</gene>
<accession>A0ACC0VIW0</accession>